<dbReference type="InterPro" id="IPR000843">
    <property type="entry name" value="HTH_LacI"/>
</dbReference>
<dbReference type="Proteomes" id="UP000226525">
    <property type="component" value="Unassembled WGS sequence"/>
</dbReference>
<dbReference type="GO" id="GO:0003700">
    <property type="term" value="F:DNA-binding transcription factor activity"/>
    <property type="evidence" value="ECO:0007669"/>
    <property type="project" value="TreeGrafter"/>
</dbReference>
<dbReference type="PANTHER" id="PTHR30146:SF95">
    <property type="entry name" value="RIBOSE OPERON REPRESSOR"/>
    <property type="match status" value="1"/>
</dbReference>
<dbReference type="PROSITE" id="PS50932">
    <property type="entry name" value="HTH_LACI_2"/>
    <property type="match status" value="1"/>
</dbReference>
<dbReference type="InterPro" id="IPR010982">
    <property type="entry name" value="Lambda_DNA-bd_dom_sf"/>
</dbReference>
<dbReference type="Gene3D" id="1.10.260.40">
    <property type="entry name" value="lambda repressor-like DNA-binding domains"/>
    <property type="match status" value="1"/>
</dbReference>
<evidence type="ECO:0000256" key="3">
    <source>
        <dbReference type="ARBA" id="ARBA00023125"/>
    </source>
</evidence>
<keyword evidence="4" id="KW-0804">Transcription</keyword>
<organism evidence="6 7">
    <name type="scientific">SAR324 cluster bacterium</name>
    <dbReference type="NCBI Taxonomy" id="2024889"/>
    <lineage>
        <taxon>Bacteria</taxon>
        <taxon>Deltaproteobacteria</taxon>
        <taxon>SAR324 cluster</taxon>
    </lineage>
</organism>
<dbReference type="SMART" id="SM00354">
    <property type="entry name" value="HTH_LACI"/>
    <property type="match status" value="1"/>
</dbReference>
<dbReference type="CDD" id="cd06278">
    <property type="entry name" value="PBP1_LacI-like"/>
    <property type="match status" value="1"/>
</dbReference>
<dbReference type="SUPFAM" id="SSF47413">
    <property type="entry name" value="lambda repressor-like DNA-binding domains"/>
    <property type="match status" value="1"/>
</dbReference>
<reference evidence="7" key="1">
    <citation type="submission" date="2017-09" db="EMBL/GenBank/DDBJ databases">
        <title>The Reconstruction of 2,631 Draft Metagenome-Assembled Genomes from the Global Oceans.</title>
        <authorList>
            <person name="Tully B.J."/>
            <person name="Graham E.D."/>
            <person name="Heidelberg J.F."/>
        </authorList>
    </citation>
    <scope>NUCLEOTIDE SEQUENCE [LARGE SCALE GENOMIC DNA]</scope>
</reference>
<dbReference type="Pfam" id="PF00356">
    <property type="entry name" value="LacI"/>
    <property type="match status" value="1"/>
</dbReference>
<keyword evidence="3" id="KW-0238">DNA-binding</keyword>
<dbReference type="SUPFAM" id="SSF53822">
    <property type="entry name" value="Periplasmic binding protein-like I"/>
    <property type="match status" value="1"/>
</dbReference>
<accession>A0A2D6YNB1</accession>
<feature type="domain" description="HTH lacI-type" evidence="5">
    <location>
        <begin position="8"/>
        <end position="62"/>
    </location>
</feature>
<evidence type="ECO:0000256" key="4">
    <source>
        <dbReference type="ARBA" id="ARBA00023163"/>
    </source>
</evidence>
<keyword evidence="2" id="KW-0805">Transcription regulation</keyword>
<dbReference type="AlphaFoldDB" id="A0A2D6YNB1"/>
<dbReference type="InterPro" id="IPR046335">
    <property type="entry name" value="LacI/GalR-like_sensor"/>
</dbReference>
<evidence type="ECO:0000313" key="6">
    <source>
        <dbReference type="EMBL" id="MAH64688.1"/>
    </source>
</evidence>
<evidence type="ECO:0000259" key="5">
    <source>
        <dbReference type="PROSITE" id="PS50932"/>
    </source>
</evidence>
<evidence type="ECO:0000256" key="1">
    <source>
        <dbReference type="ARBA" id="ARBA00022491"/>
    </source>
</evidence>
<keyword evidence="1" id="KW-0678">Repressor</keyword>
<name>A0A2D6YNB1_9DELT</name>
<evidence type="ECO:0000256" key="2">
    <source>
        <dbReference type="ARBA" id="ARBA00023015"/>
    </source>
</evidence>
<dbReference type="GO" id="GO:0000976">
    <property type="term" value="F:transcription cis-regulatory region binding"/>
    <property type="evidence" value="ECO:0007669"/>
    <property type="project" value="TreeGrafter"/>
</dbReference>
<protein>
    <submittedName>
        <fullName evidence="6">LacI family transcriptional regulator</fullName>
    </submittedName>
</protein>
<dbReference type="Gene3D" id="3.40.50.2300">
    <property type="match status" value="2"/>
</dbReference>
<sequence>MAERKVNTTSTQVAKLAGVSQSAVSRAFTPGASIAESTRRKVFQAARKLGYQPNAIARSLSTKRSKIIGIVIANVTTNPFYPEVLDALSRRFQQRGQRVMLFVVTRDQNLDDILPQFLEYRVDGILLTAATLSSAMAHECARLGVPITLFNRSVPDAHASSFCCDNIEGGRMAARLLMESGHHQVAFVAGSHDTSTSLERERGFREELKKHGLEPCIEMGEFSYQGAFDAARRLMKLPKSPDAVFCANDIMAIGVLDALRHAEQKKVPEEVSVIGFDDIPMAAWPSYNLTTIRQPIERMIDSAVNDLLDRINQNTIAPKQELVRGDLVVRSSAKLPSGLSSGYVISTSETRNV</sequence>
<dbReference type="Pfam" id="PF13377">
    <property type="entry name" value="Peripla_BP_3"/>
    <property type="match status" value="1"/>
</dbReference>
<dbReference type="InterPro" id="IPR028082">
    <property type="entry name" value="Peripla_BP_I"/>
</dbReference>
<comment type="caution">
    <text evidence="6">The sequence shown here is derived from an EMBL/GenBank/DDBJ whole genome shotgun (WGS) entry which is preliminary data.</text>
</comment>
<dbReference type="PANTHER" id="PTHR30146">
    <property type="entry name" value="LACI-RELATED TRANSCRIPTIONAL REPRESSOR"/>
    <property type="match status" value="1"/>
</dbReference>
<evidence type="ECO:0000313" key="7">
    <source>
        <dbReference type="Proteomes" id="UP000226525"/>
    </source>
</evidence>
<dbReference type="EMBL" id="NZEX01000180">
    <property type="protein sequence ID" value="MAH64688.1"/>
    <property type="molecule type" value="Genomic_DNA"/>
</dbReference>
<gene>
    <name evidence="6" type="ORF">CMN54_14845</name>
</gene>
<dbReference type="CDD" id="cd01392">
    <property type="entry name" value="HTH_LacI"/>
    <property type="match status" value="1"/>
</dbReference>
<proteinExistence type="predicted"/>